<dbReference type="EMBL" id="DSQF01000002">
    <property type="protein sequence ID" value="HGZ41917.1"/>
    <property type="molecule type" value="Genomic_DNA"/>
</dbReference>
<name>A0A832MIK9_UNCEI</name>
<protein>
    <recommendedName>
        <fullName evidence="4">DUF5683 domain-containing protein</fullName>
    </recommendedName>
</protein>
<reference evidence="3" key="1">
    <citation type="journal article" date="2020" name="mSystems">
        <title>Genome- and Community-Level Interaction Insights into Carbon Utilization and Element Cycling Functions of Hydrothermarchaeota in Hydrothermal Sediment.</title>
        <authorList>
            <person name="Zhou Z."/>
            <person name="Liu Y."/>
            <person name="Xu W."/>
            <person name="Pan J."/>
            <person name="Luo Z.H."/>
            <person name="Li M."/>
        </authorList>
    </citation>
    <scope>NUCLEOTIDE SEQUENCE [LARGE SCALE GENOMIC DNA]</scope>
    <source>
        <strain evidence="3">SpSt-381</strain>
    </source>
</reference>
<evidence type="ECO:0000256" key="2">
    <source>
        <dbReference type="SAM" id="SignalP"/>
    </source>
</evidence>
<organism evidence="3">
    <name type="scientific">Eiseniibacteriota bacterium</name>
    <dbReference type="NCBI Taxonomy" id="2212470"/>
    <lineage>
        <taxon>Bacteria</taxon>
        <taxon>Candidatus Eiseniibacteriota</taxon>
    </lineage>
</organism>
<feature type="transmembrane region" description="Helical" evidence="1">
    <location>
        <begin position="47"/>
        <end position="64"/>
    </location>
</feature>
<gene>
    <name evidence="3" type="ORF">ENR23_00565</name>
</gene>
<evidence type="ECO:0000256" key="1">
    <source>
        <dbReference type="SAM" id="Phobius"/>
    </source>
</evidence>
<comment type="caution">
    <text evidence="3">The sequence shown here is derived from an EMBL/GenBank/DDBJ whole genome shotgun (WGS) entry which is preliminary data.</text>
</comment>
<proteinExistence type="predicted"/>
<accession>A0A832MIK9</accession>
<dbReference type="AlphaFoldDB" id="A0A832MIK9"/>
<evidence type="ECO:0008006" key="4">
    <source>
        <dbReference type="Google" id="ProtNLM"/>
    </source>
</evidence>
<keyword evidence="1" id="KW-0472">Membrane</keyword>
<keyword evidence="2" id="KW-0732">Signal</keyword>
<keyword evidence="1" id="KW-1133">Transmembrane helix</keyword>
<sequence>MRLAAVLVAAATLIAHGVPAARAEAQAASPFPDVPLPEPPRVSHAWAYVTLAGGVTLVGLSYALSDRANARYEAYLRSTEPERMDDLYDETVALDRWSTATLVSGEALVLTGLYLRFLRRPPAARVALEPFPGGCALSLRF</sequence>
<feature type="signal peptide" evidence="2">
    <location>
        <begin position="1"/>
        <end position="20"/>
    </location>
</feature>
<keyword evidence="1" id="KW-0812">Transmembrane</keyword>
<evidence type="ECO:0000313" key="3">
    <source>
        <dbReference type="EMBL" id="HGZ41917.1"/>
    </source>
</evidence>
<feature type="chain" id="PRO_5033016399" description="DUF5683 domain-containing protein" evidence="2">
    <location>
        <begin position="21"/>
        <end position="141"/>
    </location>
</feature>